<gene>
    <name evidence="3" type="ORF">ANCDUO_21468</name>
</gene>
<dbReference type="AlphaFoldDB" id="A0A0C2BWW9"/>
<dbReference type="Pfam" id="PF08327">
    <property type="entry name" value="AHSA1"/>
    <property type="match status" value="1"/>
</dbReference>
<keyword evidence="4" id="KW-1185">Reference proteome</keyword>
<dbReference type="Proteomes" id="UP000054047">
    <property type="component" value="Unassembled WGS sequence"/>
</dbReference>
<protein>
    <recommendedName>
        <fullName evidence="2">Activator of Hsp90 ATPase homologue 1/2-like C-terminal domain-containing protein</fullName>
    </recommendedName>
</protein>
<dbReference type="OrthoDB" id="567237at2759"/>
<evidence type="ECO:0000259" key="2">
    <source>
        <dbReference type="Pfam" id="PF08327"/>
    </source>
</evidence>
<dbReference type="EMBL" id="KN759349">
    <property type="protein sequence ID" value="KIH48463.1"/>
    <property type="molecule type" value="Genomic_DNA"/>
</dbReference>
<name>A0A0C2BWW9_9BILA</name>
<accession>A0A0C2BWW9</accession>
<evidence type="ECO:0000313" key="4">
    <source>
        <dbReference type="Proteomes" id="UP000054047"/>
    </source>
</evidence>
<dbReference type="SUPFAM" id="SSF55961">
    <property type="entry name" value="Bet v1-like"/>
    <property type="match status" value="1"/>
</dbReference>
<proteinExistence type="inferred from homology"/>
<evidence type="ECO:0000256" key="1">
    <source>
        <dbReference type="ARBA" id="ARBA00006817"/>
    </source>
</evidence>
<dbReference type="InterPro" id="IPR013538">
    <property type="entry name" value="ASHA1/2-like_C"/>
</dbReference>
<sequence>VNVNIDTKGPHDAAIRQLLNKAGTSQIRAALATYIRELKEEFSKGLILPTDKVKPQVVTKGKTTVIDKKSFQNMKFDVKSIELNESFKVPPDRLYEVLSEPTLVRAWANGNIEWDFKEGGKFTLFGGTVTGTFDKIHVLLT</sequence>
<dbReference type="Gene3D" id="3.30.530.20">
    <property type="match status" value="1"/>
</dbReference>
<dbReference type="InterPro" id="IPR023393">
    <property type="entry name" value="START-like_dom_sf"/>
</dbReference>
<reference evidence="3 4" key="1">
    <citation type="submission" date="2013-12" db="EMBL/GenBank/DDBJ databases">
        <title>Draft genome of the parsitic nematode Ancylostoma duodenale.</title>
        <authorList>
            <person name="Mitreva M."/>
        </authorList>
    </citation>
    <scope>NUCLEOTIDE SEQUENCE [LARGE SCALE GENOMIC DNA]</scope>
    <source>
        <strain evidence="3 4">Zhejiang</strain>
    </source>
</reference>
<evidence type="ECO:0000313" key="3">
    <source>
        <dbReference type="EMBL" id="KIH48463.1"/>
    </source>
</evidence>
<feature type="non-terminal residue" evidence="3">
    <location>
        <position position="1"/>
    </location>
</feature>
<comment type="similarity">
    <text evidence="1">Belongs to the AHA1 family.</text>
</comment>
<feature type="domain" description="Activator of Hsp90 ATPase homologue 1/2-like C-terminal" evidence="2">
    <location>
        <begin position="88"/>
        <end position="130"/>
    </location>
</feature>
<organism evidence="3 4">
    <name type="scientific">Ancylostoma duodenale</name>
    <dbReference type="NCBI Taxonomy" id="51022"/>
    <lineage>
        <taxon>Eukaryota</taxon>
        <taxon>Metazoa</taxon>
        <taxon>Ecdysozoa</taxon>
        <taxon>Nematoda</taxon>
        <taxon>Chromadorea</taxon>
        <taxon>Rhabditida</taxon>
        <taxon>Rhabditina</taxon>
        <taxon>Rhabditomorpha</taxon>
        <taxon>Strongyloidea</taxon>
        <taxon>Ancylostomatidae</taxon>
        <taxon>Ancylostomatinae</taxon>
        <taxon>Ancylostoma</taxon>
    </lineage>
</organism>